<gene>
    <name evidence="1" type="ORF">K9V48_21065</name>
</gene>
<accession>A0ABS7UWN6</accession>
<keyword evidence="2" id="KW-1185">Reference proteome</keyword>
<reference evidence="1" key="1">
    <citation type="submission" date="2024-05" db="EMBL/GenBank/DDBJ databases">
        <title>Metabacillus sp. nov., isolated from the rhizosphere soil of tomato plants.</title>
        <authorList>
            <person name="Ma R."/>
        </authorList>
    </citation>
    <scope>NUCLEOTIDE SEQUENCE</scope>
    <source>
        <strain evidence="1">DBTR6</strain>
    </source>
</reference>
<dbReference type="Proteomes" id="UP001165287">
    <property type="component" value="Unassembled WGS sequence"/>
</dbReference>
<evidence type="ECO:0000313" key="2">
    <source>
        <dbReference type="Proteomes" id="UP001165287"/>
    </source>
</evidence>
<dbReference type="PANTHER" id="PTHR33639">
    <property type="entry name" value="THIOL-DISULFIDE OXIDOREDUCTASE DCC"/>
    <property type="match status" value="1"/>
</dbReference>
<dbReference type="InterPro" id="IPR007263">
    <property type="entry name" value="DCC1-like"/>
</dbReference>
<dbReference type="Pfam" id="PF04134">
    <property type="entry name" value="DCC1-like"/>
    <property type="match status" value="1"/>
</dbReference>
<sequence>MNTSNRPILLFDGICNFCDQSVQFVIRHDKLNTFKFAALQSNVGQELLKKYNLPTENFDSFVFISNDRCYQKSTAALHVCRGLGGIWRILYLLIVIPRPLRDRFYNLVAKNRYKWFGKKDQCMIPSPEVRKRFL</sequence>
<dbReference type="PANTHER" id="PTHR33639:SF2">
    <property type="entry name" value="DUF393 DOMAIN-CONTAINING PROTEIN"/>
    <property type="match status" value="1"/>
</dbReference>
<comment type="caution">
    <text evidence="1">The sequence shown here is derived from an EMBL/GenBank/DDBJ whole genome shotgun (WGS) entry which is preliminary data.</text>
</comment>
<protein>
    <submittedName>
        <fullName evidence="1">Thiol-disulfide oxidoreductase DCC family protein</fullName>
    </submittedName>
</protein>
<dbReference type="RefSeq" id="WP_224141112.1">
    <property type="nucleotide sequence ID" value="NZ_JAIQUM010000063.1"/>
</dbReference>
<proteinExistence type="predicted"/>
<name>A0ABS7UWN6_9BACI</name>
<dbReference type="InterPro" id="IPR052927">
    <property type="entry name" value="DCC_oxidoreductase"/>
</dbReference>
<evidence type="ECO:0000313" key="1">
    <source>
        <dbReference type="EMBL" id="MBZ5752659.1"/>
    </source>
</evidence>
<organism evidence="1 2">
    <name type="scientific">Metabacillus rhizolycopersici</name>
    <dbReference type="NCBI Taxonomy" id="2875709"/>
    <lineage>
        <taxon>Bacteria</taxon>
        <taxon>Bacillati</taxon>
        <taxon>Bacillota</taxon>
        <taxon>Bacilli</taxon>
        <taxon>Bacillales</taxon>
        <taxon>Bacillaceae</taxon>
        <taxon>Metabacillus</taxon>
    </lineage>
</organism>
<dbReference type="EMBL" id="JAIQUM010000063">
    <property type="protein sequence ID" value="MBZ5752659.1"/>
    <property type="molecule type" value="Genomic_DNA"/>
</dbReference>